<dbReference type="InterPro" id="IPR039603">
    <property type="entry name" value="Ribosomal_mS41"/>
</dbReference>
<dbReference type="GO" id="GO:0005739">
    <property type="term" value="C:mitochondrion"/>
    <property type="evidence" value="ECO:0007669"/>
    <property type="project" value="UniProtKB-SubCell"/>
</dbReference>
<dbReference type="InParanoid" id="A0A1X2H0W7"/>
<comment type="similarity">
    <text evidence="2">Belongs to the mitochondrion-specific ribosomal protein mS41 family.</text>
</comment>
<feature type="domain" description="Small ribosomal subunit protein mS41 SAM" evidence="5">
    <location>
        <begin position="34"/>
        <end position="90"/>
    </location>
</feature>
<accession>A0A1X2H0W7</accession>
<evidence type="ECO:0000259" key="5">
    <source>
        <dbReference type="SMART" id="SM01238"/>
    </source>
</evidence>
<evidence type="ECO:0000313" key="7">
    <source>
        <dbReference type="Proteomes" id="UP000242180"/>
    </source>
</evidence>
<dbReference type="Proteomes" id="UP000242180">
    <property type="component" value="Unassembled WGS sequence"/>
</dbReference>
<dbReference type="PANTHER" id="PTHR28235:SF1">
    <property type="entry name" value="SMALL RIBOSOMAL SUBUNIT PROTEIN MS41"/>
    <property type="match status" value="1"/>
</dbReference>
<sequence>MFNRAIPRGVRFAHTAAVQASKPVPPPRGSIKEPVDFLKAIGRNCEQHAESFETWDSLFTSTSRVMRNDMGIETKQRKYILAWREFYRQGRDLHAVPLKSPKKKK</sequence>
<reference evidence="6 7" key="1">
    <citation type="submission" date="2016-07" db="EMBL/GenBank/DDBJ databases">
        <title>Pervasive Adenine N6-methylation of Active Genes in Fungi.</title>
        <authorList>
            <consortium name="DOE Joint Genome Institute"/>
            <person name="Mondo S.J."/>
            <person name="Dannebaum R.O."/>
            <person name="Kuo R.C."/>
            <person name="Labutti K."/>
            <person name="Haridas S."/>
            <person name="Kuo A."/>
            <person name="Salamov A."/>
            <person name="Ahrendt S.R."/>
            <person name="Lipzen A."/>
            <person name="Sullivan W."/>
            <person name="Andreopoulos W.B."/>
            <person name="Clum A."/>
            <person name="Lindquist E."/>
            <person name="Daum C."/>
            <person name="Ramamoorthy G.K."/>
            <person name="Gryganskyi A."/>
            <person name="Culley D."/>
            <person name="Magnuson J.K."/>
            <person name="James T.Y."/>
            <person name="O'Malley M.A."/>
            <person name="Stajich J.E."/>
            <person name="Spatafora J.W."/>
            <person name="Visel A."/>
            <person name="Grigoriev I.V."/>
        </authorList>
    </citation>
    <scope>NUCLEOTIDE SEQUENCE [LARGE SCALE GENOMIC DNA]</scope>
    <source>
        <strain evidence="6 7">NRRL 2496</strain>
    </source>
</reference>
<evidence type="ECO:0000256" key="4">
    <source>
        <dbReference type="ARBA" id="ARBA00035129"/>
    </source>
</evidence>
<dbReference type="SMART" id="SM01238">
    <property type="entry name" value="IGR"/>
    <property type="match status" value="1"/>
</dbReference>
<evidence type="ECO:0000313" key="6">
    <source>
        <dbReference type="EMBL" id="ORY91066.1"/>
    </source>
</evidence>
<dbReference type="PANTHER" id="PTHR28235">
    <property type="entry name" value="PROTEIN FYV4, MITOCHONDRIAL"/>
    <property type="match status" value="1"/>
</dbReference>
<evidence type="ECO:0000256" key="1">
    <source>
        <dbReference type="ARBA" id="ARBA00004173"/>
    </source>
</evidence>
<organism evidence="6 7">
    <name type="scientific">Syncephalastrum racemosum</name>
    <name type="common">Filamentous fungus</name>
    <dbReference type="NCBI Taxonomy" id="13706"/>
    <lineage>
        <taxon>Eukaryota</taxon>
        <taxon>Fungi</taxon>
        <taxon>Fungi incertae sedis</taxon>
        <taxon>Mucoromycota</taxon>
        <taxon>Mucoromycotina</taxon>
        <taxon>Mucoromycetes</taxon>
        <taxon>Mucorales</taxon>
        <taxon>Syncephalastraceae</taxon>
        <taxon>Syncephalastrum</taxon>
    </lineage>
</organism>
<keyword evidence="3" id="KW-0496">Mitochondrion</keyword>
<evidence type="ECO:0000256" key="3">
    <source>
        <dbReference type="ARBA" id="ARBA00023128"/>
    </source>
</evidence>
<dbReference type="AlphaFoldDB" id="A0A1X2H0W7"/>
<dbReference type="EMBL" id="MCGN01000011">
    <property type="protein sequence ID" value="ORY91066.1"/>
    <property type="molecule type" value="Genomic_DNA"/>
</dbReference>
<keyword evidence="7" id="KW-1185">Reference proteome</keyword>
<comment type="caution">
    <text evidence="6">The sequence shown here is derived from an EMBL/GenBank/DDBJ whole genome shotgun (WGS) entry which is preliminary data.</text>
</comment>
<protein>
    <recommendedName>
        <fullName evidence="4">Small ribosomal subunit protein mS41</fullName>
    </recommendedName>
</protein>
<proteinExistence type="inferred from homology"/>
<dbReference type="STRING" id="13706.A0A1X2H0W7"/>
<gene>
    <name evidence="6" type="ORF">BCR43DRAFT_498447</name>
</gene>
<dbReference type="OMA" id="AGKFETW"/>
<comment type="subcellular location">
    <subcellularLocation>
        <location evidence="1">Mitochondrion</location>
    </subcellularLocation>
</comment>
<dbReference type="FunCoup" id="A0A1X2H0W7">
    <property type="interactions" value="175"/>
</dbReference>
<name>A0A1X2H0W7_SYNRA</name>
<dbReference type="InterPro" id="IPR019083">
    <property type="entry name" value="SAM_Ribosomal_mS41"/>
</dbReference>
<evidence type="ECO:0000256" key="2">
    <source>
        <dbReference type="ARBA" id="ARBA00010492"/>
    </source>
</evidence>
<dbReference type="Pfam" id="PF09597">
    <property type="entry name" value="SAM_Ribosomal_mS41"/>
    <property type="match status" value="1"/>
</dbReference>
<dbReference type="OrthoDB" id="18595at2759"/>